<feature type="chain" id="PRO_5007132689" evidence="1">
    <location>
        <begin position="25"/>
        <end position="97"/>
    </location>
</feature>
<dbReference type="AlphaFoldDB" id="A0A109BM38"/>
<dbReference type="RefSeq" id="WP_068459341.1">
    <property type="nucleotide sequence ID" value="NZ_JAEFBX010000005.1"/>
</dbReference>
<protein>
    <submittedName>
        <fullName evidence="2">Uncharacterized protein</fullName>
    </submittedName>
</protein>
<sequence>MQLKPAIAALGLAIVAGLTMPAPADAGWFHRDRDPDAPDRYPYVFDPPRYYPYYNSGQWRPASEMRKPRPYYNQPAYYPAWGYPVGCQQDCESAPLK</sequence>
<name>A0A109BM38_HYPSL</name>
<evidence type="ECO:0000313" key="2">
    <source>
        <dbReference type="EMBL" id="KWT71321.1"/>
    </source>
</evidence>
<reference evidence="2 3" key="1">
    <citation type="submission" date="2015-10" db="EMBL/GenBank/DDBJ databases">
        <title>Transcriptomic analysis of a linuron degrading triple-species bacterial consortium.</title>
        <authorList>
            <person name="Albers P."/>
        </authorList>
    </citation>
    <scope>NUCLEOTIDE SEQUENCE [LARGE SCALE GENOMIC DNA]</scope>
    <source>
        <strain evidence="2 3">WDL6</strain>
    </source>
</reference>
<dbReference type="EMBL" id="LMTR01000025">
    <property type="protein sequence ID" value="KWT71321.1"/>
    <property type="molecule type" value="Genomic_DNA"/>
</dbReference>
<keyword evidence="3" id="KW-1185">Reference proteome</keyword>
<feature type="signal peptide" evidence="1">
    <location>
        <begin position="1"/>
        <end position="24"/>
    </location>
</feature>
<evidence type="ECO:0000256" key="1">
    <source>
        <dbReference type="SAM" id="SignalP"/>
    </source>
</evidence>
<gene>
    <name evidence="2" type="ORF">APY04_0495</name>
</gene>
<keyword evidence="1" id="KW-0732">Signal</keyword>
<accession>A0A109BM38</accession>
<dbReference type="Proteomes" id="UP000059074">
    <property type="component" value="Unassembled WGS sequence"/>
</dbReference>
<proteinExistence type="predicted"/>
<organism evidence="2 3">
    <name type="scientific">Hyphomicrobium sulfonivorans</name>
    <dbReference type="NCBI Taxonomy" id="121290"/>
    <lineage>
        <taxon>Bacteria</taxon>
        <taxon>Pseudomonadati</taxon>
        <taxon>Pseudomonadota</taxon>
        <taxon>Alphaproteobacteria</taxon>
        <taxon>Hyphomicrobiales</taxon>
        <taxon>Hyphomicrobiaceae</taxon>
        <taxon>Hyphomicrobium</taxon>
    </lineage>
</organism>
<comment type="caution">
    <text evidence="2">The sequence shown here is derived from an EMBL/GenBank/DDBJ whole genome shotgun (WGS) entry which is preliminary data.</text>
</comment>
<evidence type="ECO:0000313" key="3">
    <source>
        <dbReference type="Proteomes" id="UP000059074"/>
    </source>
</evidence>